<dbReference type="PANTHER" id="PTHR30614:SF0">
    <property type="entry name" value="L-CYSTINE TRANSPORT SYSTEM PERMEASE PROTEIN TCYL"/>
    <property type="match status" value="1"/>
</dbReference>
<keyword evidence="4 8" id="KW-0812">Transmembrane</keyword>
<evidence type="ECO:0000256" key="7">
    <source>
        <dbReference type="ARBA" id="ARBA00023136"/>
    </source>
</evidence>
<dbReference type="FunFam" id="1.10.3720.10:FF:000006">
    <property type="entry name" value="Glutamate/aspartate ABC transporter, permease protein GltK"/>
    <property type="match status" value="1"/>
</dbReference>
<dbReference type="GO" id="GO:0015184">
    <property type="term" value="F:L-cystine transmembrane transporter activity"/>
    <property type="evidence" value="ECO:0007669"/>
    <property type="project" value="TreeGrafter"/>
</dbReference>
<reference evidence="10 11" key="1">
    <citation type="submission" date="2020-08" db="EMBL/GenBank/DDBJ databases">
        <title>Cohnella phylogeny.</title>
        <authorList>
            <person name="Dunlap C."/>
        </authorList>
    </citation>
    <scope>NUCLEOTIDE SEQUENCE [LARGE SCALE GENOMIC DNA]</scope>
    <source>
        <strain evidence="10 11">DSM 25239</strain>
    </source>
</reference>
<gene>
    <name evidence="10" type="ORF">H7B90_19205</name>
</gene>
<dbReference type="Proteomes" id="UP000553776">
    <property type="component" value="Unassembled WGS sequence"/>
</dbReference>
<evidence type="ECO:0000256" key="5">
    <source>
        <dbReference type="ARBA" id="ARBA00022970"/>
    </source>
</evidence>
<dbReference type="InterPro" id="IPR043429">
    <property type="entry name" value="ArtM/GltK/GlnP/TcyL/YhdX-like"/>
</dbReference>
<dbReference type="Pfam" id="PF00528">
    <property type="entry name" value="BPD_transp_1"/>
    <property type="match status" value="1"/>
</dbReference>
<feature type="domain" description="ABC transmembrane type-1" evidence="9">
    <location>
        <begin position="19"/>
        <end position="210"/>
    </location>
</feature>
<feature type="transmembrane region" description="Helical" evidence="8">
    <location>
        <begin position="57"/>
        <end position="78"/>
    </location>
</feature>
<evidence type="ECO:0000256" key="3">
    <source>
        <dbReference type="ARBA" id="ARBA00022475"/>
    </source>
</evidence>
<keyword evidence="3" id="KW-1003">Cell membrane</keyword>
<accession>A0A841U654</accession>
<protein>
    <submittedName>
        <fullName evidence="10">Amino acid ABC transporter permease</fullName>
    </submittedName>
</protein>
<name>A0A841U654_9BACL</name>
<dbReference type="PANTHER" id="PTHR30614">
    <property type="entry name" value="MEMBRANE COMPONENT OF AMINO ACID ABC TRANSPORTER"/>
    <property type="match status" value="1"/>
</dbReference>
<keyword evidence="11" id="KW-1185">Reference proteome</keyword>
<dbReference type="PROSITE" id="PS50928">
    <property type="entry name" value="ABC_TM1"/>
    <property type="match status" value="1"/>
</dbReference>
<comment type="subcellular location">
    <subcellularLocation>
        <location evidence="1 8">Cell membrane</location>
        <topology evidence="1 8">Multi-pass membrane protein</topology>
    </subcellularLocation>
</comment>
<dbReference type="AlphaFoldDB" id="A0A841U654"/>
<dbReference type="InterPro" id="IPR010065">
    <property type="entry name" value="AA_ABC_transptr_permease_3TM"/>
</dbReference>
<comment type="similarity">
    <text evidence="8">Belongs to the binding-protein-dependent transport system permease family.</text>
</comment>
<feature type="transmembrane region" description="Helical" evidence="8">
    <location>
        <begin position="84"/>
        <end position="106"/>
    </location>
</feature>
<dbReference type="NCBIfam" id="TIGR01726">
    <property type="entry name" value="HEQRo_perm_3TM"/>
    <property type="match status" value="1"/>
</dbReference>
<organism evidence="10 11">
    <name type="scientific">Cohnella xylanilytica</name>
    <dbReference type="NCBI Taxonomy" id="557555"/>
    <lineage>
        <taxon>Bacteria</taxon>
        <taxon>Bacillati</taxon>
        <taxon>Bacillota</taxon>
        <taxon>Bacilli</taxon>
        <taxon>Bacillales</taxon>
        <taxon>Paenibacillaceae</taxon>
        <taxon>Cohnella</taxon>
    </lineage>
</organism>
<dbReference type="SUPFAM" id="SSF161098">
    <property type="entry name" value="MetI-like"/>
    <property type="match status" value="1"/>
</dbReference>
<dbReference type="EMBL" id="JACJVR010000074">
    <property type="protein sequence ID" value="MBB6693524.1"/>
    <property type="molecule type" value="Genomic_DNA"/>
</dbReference>
<proteinExistence type="inferred from homology"/>
<sequence>MSFDLGYMLTVLPKLLNYVYLTLGLTILSYALGCLFGLAAAIATTYRTAVLDRLARLYISFFRGTPLLVQLFIIYFGLPQLFPAFGSLTAYWAAVIGISLNSGAYLSETFRAAILSVDRGQWDALHSIGMNGWQGWRRIVLPQAARIAVPSMGNVWISVLKETSLAFTLGLGEVLGQAKILAGSSFRFFECYLAVALIYWAITILFGTLQHRVEKAMNVPYR</sequence>
<evidence type="ECO:0000256" key="6">
    <source>
        <dbReference type="ARBA" id="ARBA00022989"/>
    </source>
</evidence>
<dbReference type="GO" id="GO:0043190">
    <property type="term" value="C:ATP-binding cassette (ABC) transporter complex"/>
    <property type="evidence" value="ECO:0007669"/>
    <property type="project" value="InterPro"/>
</dbReference>
<dbReference type="InterPro" id="IPR035906">
    <property type="entry name" value="MetI-like_sf"/>
</dbReference>
<evidence type="ECO:0000256" key="2">
    <source>
        <dbReference type="ARBA" id="ARBA00022448"/>
    </source>
</evidence>
<evidence type="ECO:0000256" key="8">
    <source>
        <dbReference type="RuleBase" id="RU363032"/>
    </source>
</evidence>
<dbReference type="CDD" id="cd06261">
    <property type="entry name" value="TM_PBP2"/>
    <property type="match status" value="1"/>
</dbReference>
<evidence type="ECO:0000313" key="11">
    <source>
        <dbReference type="Proteomes" id="UP000553776"/>
    </source>
</evidence>
<evidence type="ECO:0000313" key="10">
    <source>
        <dbReference type="EMBL" id="MBB6693524.1"/>
    </source>
</evidence>
<keyword evidence="7 8" id="KW-0472">Membrane</keyword>
<feature type="transmembrane region" description="Helical" evidence="8">
    <location>
        <begin position="20"/>
        <end position="45"/>
    </location>
</feature>
<dbReference type="Gene3D" id="1.10.3720.10">
    <property type="entry name" value="MetI-like"/>
    <property type="match status" value="1"/>
</dbReference>
<keyword evidence="2 8" id="KW-0813">Transport</keyword>
<feature type="transmembrane region" description="Helical" evidence="8">
    <location>
        <begin position="189"/>
        <end position="209"/>
    </location>
</feature>
<dbReference type="InterPro" id="IPR000515">
    <property type="entry name" value="MetI-like"/>
</dbReference>
<keyword evidence="6 8" id="KW-1133">Transmembrane helix</keyword>
<evidence type="ECO:0000259" key="9">
    <source>
        <dbReference type="PROSITE" id="PS50928"/>
    </source>
</evidence>
<evidence type="ECO:0000256" key="1">
    <source>
        <dbReference type="ARBA" id="ARBA00004651"/>
    </source>
</evidence>
<dbReference type="RefSeq" id="WP_185137508.1">
    <property type="nucleotide sequence ID" value="NZ_JACJVR010000074.1"/>
</dbReference>
<keyword evidence="5" id="KW-0029">Amino-acid transport</keyword>
<evidence type="ECO:0000256" key="4">
    <source>
        <dbReference type="ARBA" id="ARBA00022692"/>
    </source>
</evidence>
<comment type="caution">
    <text evidence="10">The sequence shown here is derived from an EMBL/GenBank/DDBJ whole genome shotgun (WGS) entry which is preliminary data.</text>
</comment>